<dbReference type="SUPFAM" id="SSF81606">
    <property type="entry name" value="PP2C-like"/>
    <property type="match status" value="1"/>
</dbReference>
<dbReference type="InterPro" id="IPR001932">
    <property type="entry name" value="PPM-type_phosphatase-like_dom"/>
</dbReference>
<dbReference type="PROSITE" id="PS51746">
    <property type="entry name" value="PPM_2"/>
    <property type="match status" value="1"/>
</dbReference>
<proteinExistence type="predicted"/>
<reference evidence="2 3" key="1">
    <citation type="submission" date="2020-08" db="EMBL/GenBank/DDBJ databases">
        <title>Genomic Encyclopedia of Type Strains, Phase IV (KMG-IV): sequencing the most valuable type-strain genomes for metagenomic binning, comparative biology and taxonomic classification.</title>
        <authorList>
            <person name="Goeker M."/>
        </authorList>
    </citation>
    <scope>NUCLEOTIDE SEQUENCE [LARGE SCALE GENOMIC DNA]</scope>
    <source>
        <strain evidence="2 3">DSM 22975</strain>
    </source>
</reference>
<dbReference type="Gene3D" id="3.60.40.10">
    <property type="entry name" value="PPM-type phosphatase domain"/>
    <property type="match status" value="1"/>
</dbReference>
<evidence type="ECO:0000313" key="3">
    <source>
        <dbReference type="Proteomes" id="UP000585721"/>
    </source>
</evidence>
<dbReference type="GO" id="GO:0004722">
    <property type="term" value="F:protein serine/threonine phosphatase activity"/>
    <property type="evidence" value="ECO:0007669"/>
    <property type="project" value="UniProtKB-EC"/>
</dbReference>
<evidence type="ECO:0000259" key="1">
    <source>
        <dbReference type="PROSITE" id="PS51746"/>
    </source>
</evidence>
<evidence type="ECO:0000313" key="2">
    <source>
        <dbReference type="EMBL" id="MBB6056809.1"/>
    </source>
</evidence>
<dbReference type="SMART" id="SM00331">
    <property type="entry name" value="PP2C_SIG"/>
    <property type="match status" value="1"/>
</dbReference>
<sequence length="244" mass="27133">MLRCSTGKRWSSAAATSAGNVRRANEDTYLIDARNGVWVVADGMGGHQFGCVASRMVAESLLSIPYESDLDRRLEYAANALQWVNFHLSCERTLTEPEQIIGSTVMALIAHPDRAACLWAGDSRCYLLRRGVLYQISEDHSLVQQWVNARRLTPEAAMLHPKSNIVTRAIGVCRELVLESAELEMYPGDMLLLCTDGLYRELSSDIIIRSLSESEPEKAVRRLMQHALAGEAKDNITAVVVRNN</sequence>
<protein>
    <submittedName>
        <fullName evidence="2">Serine/threonine-protein phosphatase Stp1</fullName>
        <ecNumber evidence="2">3.1.3.16</ecNumber>
    </submittedName>
</protein>
<gene>
    <name evidence="2" type="ORF">HNR75_002756</name>
</gene>
<dbReference type="PANTHER" id="PTHR47992">
    <property type="entry name" value="PROTEIN PHOSPHATASE"/>
    <property type="match status" value="1"/>
</dbReference>
<dbReference type="EC" id="3.1.3.16" evidence="2"/>
<organism evidence="2 3">
    <name type="scientific">Tolumonas osonensis</name>
    <dbReference type="NCBI Taxonomy" id="675874"/>
    <lineage>
        <taxon>Bacteria</taxon>
        <taxon>Pseudomonadati</taxon>
        <taxon>Pseudomonadota</taxon>
        <taxon>Gammaproteobacteria</taxon>
        <taxon>Aeromonadales</taxon>
        <taxon>Aeromonadaceae</taxon>
        <taxon>Tolumonas</taxon>
    </lineage>
</organism>
<dbReference type="CDD" id="cd00143">
    <property type="entry name" value="PP2Cc"/>
    <property type="match status" value="1"/>
</dbReference>
<dbReference type="Proteomes" id="UP000585721">
    <property type="component" value="Unassembled WGS sequence"/>
</dbReference>
<accession>A0A841GFR5</accession>
<dbReference type="InterPro" id="IPR036457">
    <property type="entry name" value="PPM-type-like_dom_sf"/>
</dbReference>
<dbReference type="RefSeq" id="WP_188027530.1">
    <property type="nucleotide sequence ID" value="NZ_JACHGR010000010.1"/>
</dbReference>
<dbReference type="EMBL" id="JACHGR010000010">
    <property type="protein sequence ID" value="MBB6056809.1"/>
    <property type="molecule type" value="Genomic_DNA"/>
</dbReference>
<comment type="caution">
    <text evidence="2">The sequence shown here is derived from an EMBL/GenBank/DDBJ whole genome shotgun (WGS) entry which is preliminary data.</text>
</comment>
<keyword evidence="3" id="KW-1185">Reference proteome</keyword>
<dbReference type="InterPro" id="IPR015655">
    <property type="entry name" value="PP2C"/>
</dbReference>
<dbReference type="AlphaFoldDB" id="A0A841GFR5"/>
<dbReference type="SMART" id="SM00332">
    <property type="entry name" value="PP2Cc"/>
    <property type="match status" value="1"/>
</dbReference>
<feature type="domain" description="PPM-type phosphatase" evidence="1">
    <location>
        <begin position="11"/>
        <end position="243"/>
    </location>
</feature>
<dbReference type="Pfam" id="PF13672">
    <property type="entry name" value="PP2C_2"/>
    <property type="match status" value="1"/>
</dbReference>
<name>A0A841GFR5_9GAMM</name>
<keyword evidence="2" id="KW-0378">Hydrolase</keyword>